<protein>
    <submittedName>
        <fullName evidence="10">Sigma-54-dependent Fis family transcriptional regulator</fullName>
    </submittedName>
</protein>
<dbReference type="InterPro" id="IPR027417">
    <property type="entry name" value="P-loop_NTPase"/>
</dbReference>
<dbReference type="PROSITE" id="PS00675">
    <property type="entry name" value="SIGMA54_INTERACT_1"/>
    <property type="match status" value="1"/>
</dbReference>
<dbReference type="SUPFAM" id="SSF55781">
    <property type="entry name" value="GAF domain-like"/>
    <property type="match status" value="1"/>
</dbReference>
<dbReference type="Gene3D" id="3.30.450.40">
    <property type="match status" value="1"/>
</dbReference>
<evidence type="ECO:0000256" key="3">
    <source>
        <dbReference type="ARBA" id="ARBA00023012"/>
    </source>
</evidence>
<evidence type="ECO:0000256" key="7">
    <source>
        <dbReference type="ARBA" id="ARBA00023163"/>
    </source>
</evidence>
<dbReference type="Gene3D" id="3.40.50.300">
    <property type="entry name" value="P-loop containing nucleotide triphosphate hydrolases"/>
    <property type="match status" value="1"/>
</dbReference>
<evidence type="ECO:0000259" key="8">
    <source>
        <dbReference type="PROSITE" id="PS50045"/>
    </source>
</evidence>
<dbReference type="PROSITE" id="PS00676">
    <property type="entry name" value="SIGMA54_INTERACT_2"/>
    <property type="match status" value="1"/>
</dbReference>
<comment type="caution">
    <text evidence="10">The sequence shown here is derived from an EMBL/GenBank/DDBJ whole genome shotgun (WGS) entry which is preliminary data.</text>
</comment>
<dbReference type="Proteomes" id="UP000680714">
    <property type="component" value="Unassembled WGS sequence"/>
</dbReference>
<keyword evidence="1" id="KW-0547">Nucleotide-binding</keyword>
<feature type="domain" description="PAS" evidence="9">
    <location>
        <begin position="229"/>
        <end position="263"/>
    </location>
</feature>
<dbReference type="Pfam" id="PF01590">
    <property type="entry name" value="GAF"/>
    <property type="match status" value="1"/>
</dbReference>
<dbReference type="SUPFAM" id="SSF52540">
    <property type="entry name" value="P-loop containing nucleoside triphosphate hydrolases"/>
    <property type="match status" value="1"/>
</dbReference>
<gene>
    <name evidence="10" type="ORF">KEC16_08970</name>
</gene>
<dbReference type="Gene3D" id="1.10.8.60">
    <property type="match status" value="1"/>
</dbReference>
<organism evidence="10 11">
    <name type="scientific">Magnetospirillum sulfuroxidans</name>
    <dbReference type="NCBI Taxonomy" id="611300"/>
    <lineage>
        <taxon>Bacteria</taxon>
        <taxon>Pseudomonadati</taxon>
        <taxon>Pseudomonadota</taxon>
        <taxon>Alphaproteobacteria</taxon>
        <taxon>Rhodospirillales</taxon>
        <taxon>Rhodospirillaceae</taxon>
        <taxon>Magnetospirillum</taxon>
    </lineage>
</organism>
<keyword evidence="4" id="KW-0805">Transcription regulation</keyword>
<dbReference type="EMBL" id="JAGTUF010000006">
    <property type="protein sequence ID" value="MBR9971846.1"/>
    <property type="molecule type" value="Genomic_DNA"/>
</dbReference>
<proteinExistence type="predicted"/>
<evidence type="ECO:0000256" key="1">
    <source>
        <dbReference type="ARBA" id="ARBA00022741"/>
    </source>
</evidence>
<evidence type="ECO:0000313" key="11">
    <source>
        <dbReference type="Proteomes" id="UP000680714"/>
    </source>
</evidence>
<evidence type="ECO:0000256" key="5">
    <source>
        <dbReference type="ARBA" id="ARBA00023125"/>
    </source>
</evidence>
<feature type="domain" description="Sigma-54 factor interaction" evidence="8">
    <location>
        <begin position="329"/>
        <end position="555"/>
    </location>
</feature>
<dbReference type="Pfam" id="PF00158">
    <property type="entry name" value="Sigma54_activat"/>
    <property type="match status" value="1"/>
</dbReference>
<dbReference type="SMART" id="SM00382">
    <property type="entry name" value="AAA"/>
    <property type="match status" value="1"/>
</dbReference>
<accession>A0ABS5IBP2</accession>
<dbReference type="InterPro" id="IPR029016">
    <property type="entry name" value="GAF-like_dom_sf"/>
</dbReference>
<dbReference type="InterPro" id="IPR003018">
    <property type="entry name" value="GAF"/>
</dbReference>
<sequence>MDSAKGQPPGQALRHARHLLECGQIPPAGLVSSIVTQSWRRSVGAGLTPWRGGDSPHLSAPQLSHAIERRRELVTRARPVMEYLQAQTRGSGSMVILADDQGVVLDALGDAEFLTRAERVALTPGASWHESHRGTNAIGTALAEAAPVSVHGGEHFLEHNGFLTCTAAPVAGPDGRLLGVLDISGHRRGRHPHTAGLVSAAAHMIENRLFDARHECTLRLRLHPQPDGIGTVAEGLLALAEDGRIIGANRAASALLGLTPTDLGRLRLEDRLCLPLDQILDWGHSRPGAPLMANSPHGQRLFLRVEAPPRRPVAHPAPVTPQTDALAALDSGDDSLRQAISRARKVAGKAIALLLHGESGVGKEVFAHAVHASGPRAHGPFIAVNCAALPEHLIEAELFGYAPGAFTGARRDGCAGRIRQAQGGTLFLDEIGDMPLALQTRLLRVLQDHQVVPLGGGKPVQVDFTLITATHQPLKQAIAAGRFRADLYYRINGLSLNLPPLRQRGDLQHLVARILDDLEPGGGLALSAQVAAAFAGYAWPGNIRQLANALRTACALLEPGENRIRWQHLPDDLIDDLRHPVPGTAPQGGSLRTVSETLMEQAVEACGGNMSQAAKQLGISRNTLYRHLRRESP</sequence>
<dbReference type="Pfam" id="PF25601">
    <property type="entry name" value="AAA_lid_14"/>
    <property type="match status" value="1"/>
</dbReference>
<dbReference type="PROSITE" id="PS50045">
    <property type="entry name" value="SIGMA54_INTERACT_4"/>
    <property type="match status" value="1"/>
</dbReference>
<keyword evidence="7" id="KW-0804">Transcription</keyword>
<dbReference type="PROSITE" id="PS00688">
    <property type="entry name" value="SIGMA54_INTERACT_3"/>
    <property type="match status" value="1"/>
</dbReference>
<dbReference type="InterPro" id="IPR058031">
    <property type="entry name" value="AAA_lid_NorR"/>
</dbReference>
<name>A0ABS5IBP2_9PROT</name>
<evidence type="ECO:0000259" key="9">
    <source>
        <dbReference type="PROSITE" id="PS50112"/>
    </source>
</evidence>
<dbReference type="CDD" id="cd00130">
    <property type="entry name" value="PAS"/>
    <property type="match status" value="1"/>
</dbReference>
<reference evidence="10 11" key="1">
    <citation type="submission" date="2021-04" db="EMBL/GenBank/DDBJ databases">
        <title>Magnetospirillum sulfuroxidans sp. nov., a facultative chemolithoautotrophic sulfur-oxidizing alphaproteobacterium isolated from freshwater sediment and proposals for Paramagetospirillum gen. nov., and Magnetospirillaceae fam. nov.</title>
        <authorList>
            <person name="Koziaeva V."/>
            <person name="Geelhoed J.S."/>
            <person name="Sorokin D.Y."/>
            <person name="Grouzdev D.S."/>
        </authorList>
    </citation>
    <scope>NUCLEOTIDE SEQUENCE [LARGE SCALE GENOMIC DNA]</scope>
    <source>
        <strain evidence="10 11">J10</strain>
    </source>
</reference>
<dbReference type="PROSITE" id="PS50112">
    <property type="entry name" value="PAS"/>
    <property type="match status" value="1"/>
</dbReference>
<dbReference type="InterPro" id="IPR003593">
    <property type="entry name" value="AAA+_ATPase"/>
</dbReference>
<dbReference type="PRINTS" id="PR01590">
    <property type="entry name" value="HTHFIS"/>
</dbReference>
<dbReference type="SUPFAM" id="SSF46689">
    <property type="entry name" value="Homeodomain-like"/>
    <property type="match status" value="1"/>
</dbReference>
<dbReference type="Pfam" id="PF02954">
    <property type="entry name" value="HTH_8"/>
    <property type="match status" value="1"/>
</dbReference>
<dbReference type="Gene3D" id="1.10.10.60">
    <property type="entry name" value="Homeodomain-like"/>
    <property type="match status" value="1"/>
</dbReference>
<evidence type="ECO:0000256" key="4">
    <source>
        <dbReference type="ARBA" id="ARBA00023015"/>
    </source>
</evidence>
<keyword evidence="6" id="KW-0010">Activator</keyword>
<dbReference type="CDD" id="cd00009">
    <property type="entry name" value="AAA"/>
    <property type="match status" value="1"/>
</dbReference>
<dbReference type="InterPro" id="IPR000014">
    <property type="entry name" value="PAS"/>
</dbReference>
<dbReference type="InterPro" id="IPR025944">
    <property type="entry name" value="Sigma_54_int_dom_CS"/>
</dbReference>
<dbReference type="InterPro" id="IPR025943">
    <property type="entry name" value="Sigma_54_int_dom_ATP-bd_2"/>
</dbReference>
<keyword evidence="3" id="KW-0902">Two-component regulatory system</keyword>
<keyword evidence="5" id="KW-0238">DNA-binding</keyword>
<dbReference type="RefSeq" id="WP_211548009.1">
    <property type="nucleotide sequence ID" value="NZ_JAGTUF010000006.1"/>
</dbReference>
<dbReference type="PANTHER" id="PTHR32071">
    <property type="entry name" value="TRANSCRIPTIONAL REGULATORY PROTEIN"/>
    <property type="match status" value="1"/>
</dbReference>
<dbReference type="InterPro" id="IPR009057">
    <property type="entry name" value="Homeodomain-like_sf"/>
</dbReference>
<dbReference type="InterPro" id="IPR025662">
    <property type="entry name" value="Sigma_54_int_dom_ATP-bd_1"/>
</dbReference>
<dbReference type="PANTHER" id="PTHR32071:SF77">
    <property type="entry name" value="TRANSCRIPTIONAL REGULATORY PROTEIN"/>
    <property type="match status" value="1"/>
</dbReference>
<keyword evidence="11" id="KW-1185">Reference proteome</keyword>
<keyword evidence="2" id="KW-0067">ATP-binding</keyword>
<evidence type="ECO:0000313" key="10">
    <source>
        <dbReference type="EMBL" id="MBR9971846.1"/>
    </source>
</evidence>
<evidence type="ECO:0000256" key="2">
    <source>
        <dbReference type="ARBA" id="ARBA00022840"/>
    </source>
</evidence>
<dbReference type="InterPro" id="IPR002197">
    <property type="entry name" value="HTH_Fis"/>
</dbReference>
<evidence type="ECO:0000256" key="6">
    <source>
        <dbReference type="ARBA" id="ARBA00023159"/>
    </source>
</evidence>
<dbReference type="InterPro" id="IPR002078">
    <property type="entry name" value="Sigma_54_int"/>
</dbReference>